<organism evidence="1">
    <name type="scientific">uncultured bacterium Contig26</name>
    <dbReference type="NCBI Taxonomy" id="1393545"/>
    <lineage>
        <taxon>Bacteria</taxon>
        <taxon>environmental samples</taxon>
    </lineage>
</organism>
<accession>W0FI84</accession>
<dbReference type="EMBL" id="KC246795">
    <property type="protein sequence ID" value="AHF24468.1"/>
    <property type="molecule type" value="Genomic_DNA"/>
</dbReference>
<reference evidence="1" key="1">
    <citation type="journal article" date="2013" name="PLoS ONE">
        <title>Metagenomic insights into the carbohydrate-active enzymes carried by the microorganisms adhering to solid digesta in the rumen of cows.</title>
        <authorList>
            <person name="Wang L."/>
            <person name="Hatem A."/>
            <person name="Catalyurek U.V."/>
            <person name="Morrison M."/>
            <person name="Yu Z."/>
        </authorList>
    </citation>
    <scope>NUCLEOTIDE SEQUENCE</scope>
</reference>
<proteinExistence type="predicted"/>
<dbReference type="GO" id="GO:0006402">
    <property type="term" value="P:mRNA catabolic process"/>
    <property type="evidence" value="ECO:0007669"/>
    <property type="project" value="TreeGrafter"/>
</dbReference>
<dbReference type="Pfam" id="PF02452">
    <property type="entry name" value="PemK_toxin"/>
    <property type="match status" value="1"/>
</dbReference>
<dbReference type="PANTHER" id="PTHR33988">
    <property type="entry name" value="ENDORIBONUCLEASE MAZF-RELATED"/>
    <property type="match status" value="1"/>
</dbReference>
<dbReference type="Gene3D" id="2.30.30.110">
    <property type="match status" value="1"/>
</dbReference>
<sequence length="140" mass="15823">MPEGYAEKIKQRDPVGSDDWVYRRGDIYIANLNPFKGSEQGGTRPVLVLQNNDGNFYCRTLIVAPLSSKLKKPNLPTHYLLKKGRGLMTDSIVELEQIKTIDKCRIKRYIGRITRTQMAGVEEAIQKSLGMEIPECVEAP</sequence>
<evidence type="ECO:0000313" key="1">
    <source>
        <dbReference type="EMBL" id="AHF24468.1"/>
    </source>
</evidence>
<dbReference type="InterPro" id="IPR003477">
    <property type="entry name" value="PemK-like"/>
</dbReference>
<name>W0FI84_9BACT</name>
<dbReference type="GO" id="GO:0016075">
    <property type="term" value="P:rRNA catabolic process"/>
    <property type="evidence" value="ECO:0007669"/>
    <property type="project" value="TreeGrafter"/>
</dbReference>
<protein>
    <submittedName>
        <fullName evidence="1">Toxin-antitoxin system, toxin component, MazF family</fullName>
    </submittedName>
</protein>
<dbReference type="PANTHER" id="PTHR33988:SF2">
    <property type="entry name" value="ENDORIBONUCLEASE MAZF"/>
    <property type="match status" value="1"/>
</dbReference>
<dbReference type="GO" id="GO:0003677">
    <property type="term" value="F:DNA binding"/>
    <property type="evidence" value="ECO:0007669"/>
    <property type="project" value="InterPro"/>
</dbReference>
<dbReference type="AlphaFoldDB" id="W0FI84"/>
<dbReference type="InterPro" id="IPR011067">
    <property type="entry name" value="Plasmid_toxin/cell-grow_inhib"/>
</dbReference>
<dbReference type="GO" id="GO:0004521">
    <property type="term" value="F:RNA endonuclease activity"/>
    <property type="evidence" value="ECO:0007669"/>
    <property type="project" value="TreeGrafter"/>
</dbReference>
<dbReference type="SUPFAM" id="SSF50118">
    <property type="entry name" value="Cell growth inhibitor/plasmid maintenance toxic component"/>
    <property type="match status" value="1"/>
</dbReference>